<comment type="subcellular location">
    <subcellularLocation>
        <location evidence="1">Cell membrane</location>
        <topology evidence="1">Multi-pass membrane protein</topology>
    </subcellularLocation>
</comment>
<keyword evidence="8" id="KW-1185">Reference proteome</keyword>
<feature type="transmembrane region" description="Helical" evidence="6">
    <location>
        <begin position="449"/>
        <end position="467"/>
    </location>
</feature>
<feature type="transmembrane region" description="Helical" evidence="6">
    <location>
        <begin position="348"/>
        <end position="371"/>
    </location>
</feature>
<dbReference type="InterPro" id="IPR050833">
    <property type="entry name" value="Poly_Biosynth_Transport"/>
</dbReference>
<keyword evidence="5 6" id="KW-0472">Membrane</keyword>
<sequence>MSKQTFLKGTIILIAAGLITRVLGFINRIVLARFAGQEGVGLYMMAVPTLVLIITITQFGLPVAISKLVAEADAQGDQRRIKKILVVSLAITGTLSLLFTPVILLAAPFLSQHLFTDERTLYPLMTVAPVVPIVAISSVLRGYFQGKQNMKPAAYSQVLEQVVRISLIAVFTAAFLPYGVEYAAAGAMLSAVIGELVSLLYLFFMFKFKKKIGIRKNFFQSVKAGRDAFKDLLAIAIPTTGSRLIGSLSWFFEPIVVAQSLAIAGIGAAAATSQYGELAGYALPLLMLPSFITFSLSTSLVPAISEAIAQKKKKLVEHRLRQALRLSLVTGGLAAVALYVFAVPLMSVMYGNADAAIFVKLMAPFFIFYYIQGPLQAVLQALNLARAAMMNSLIGAAVKTALIFALSTRPEMGIKGAALAIVIGMVAVTLLHLATVIKVVALTIYVKEYLFSAAAMGIAGIAAHYAYQSWLSKLGSIPGLLAGLALCSLLYFILLLQFRLVVQEEVKRIPVIGPSLSRWIPVIHSKHR</sequence>
<gene>
    <name evidence="7" type="primary">spoVB</name>
    <name evidence="7" type="ORF">GKZ89_03960</name>
</gene>
<feature type="transmembrane region" description="Helical" evidence="6">
    <location>
        <begin position="479"/>
        <end position="498"/>
    </location>
</feature>
<evidence type="ECO:0000256" key="5">
    <source>
        <dbReference type="ARBA" id="ARBA00023136"/>
    </source>
</evidence>
<dbReference type="Pfam" id="PF01943">
    <property type="entry name" value="Polysacc_synt"/>
    <property type="match status" value="1"/>
</dbReference>
<dbReference type="NCBIfam" id="TIGR02900">
    <property type="entry name" value="spore_V_B"/>
    <property type="match status" value="1"/>
</dbReference>
<evidence type="ECO:0000256" key="1">
    <source>
        <dbReference type="ARBA" id="ARBA00004651"/>
    </source>
</evidence>
<evidence type="ECO:0000256" key="2">
    <source>
        <dbReference type="ARBA" id="ARBA00022475"/>
    </source>
</evidence>
<evidence type="ECO:0000313" key="8">
    <source>
        <dbReference type="Proteomes" id="UP000434639"/>
    </source>
</evidence>
<dbReference type="CDD" id="cd13124">
    <property type="entry name" value="MATE_SpoVB_like"/>
    <property type="match status" value="1"/>
</dbReference>
<feature type="transmembrane region" description="Helical" evidence="6">
    <location>
        <begin position="250"/>
        <end position="272"/>
    </location>
</feature>
<evidence type="ECO:0000256" key="4">
    <source>
        <dbReference type="ARBA" id="ARBA00022989"/>
    </source>
</evidence>
<feature type="transmembrane region" description="Helical" evidence="6">
    <location>
        <begin position="278"/>
        <end position="302"/>
    </location>
</feature>
<dbReference type="GO" id="GO:0005886">
    <property type="term" value="C:plasma membrane"/>
    <property type="evidence" value="ECO:0007669"/>
    <property type="project" value="UniProtKB-SubCell"/>
</dbReference>
<evidence type="ECO:0000256" key="3">
    <source>
        <dbReference type="ARBA" id="ARBA00022692"/>
    </source>
</evidence>
<organism evidence="7 8">
    <name type="scientific">Metabacillus mangrovi</name>
    <dbReference type="NCBI Taxonomy" id="1491830"/>
    <lineage>
        <taxon>Bacteria</taxon>
        <taxon>Bacillati</taxon>
        <taxon>Bacillota</taxon>
        <taxon>Bacilli</taxon>
        <taxon>Bacillales</taxon>
        <taxon>Bacillaceae</taxon>
        <taxon>Metabacillus</taxon>
    </lineage>
</organism>
<dbReference type="InterPro" id="IPR014249">
    <property type="entry name" value="Spore_V_B"/>
</dbReference>
<feature type="transmembrane region" description="Helical" evidence="6">
    <location>
        <begin position="121"/>
        <end position="140"/>
    </location>
</feature>
<dbReference type="PANTHER" id="PTHR30250">
    <property type="entry name" value="PST FAMILY PREDICTED COLANIC ACID TRANSPORTER"/>
    <property type="match status" value="1"/>
</dbReference>
<dbReference type="RefSeq" id="WP_155111042.1">
    <property type="nucleotide sequence ID" value="NZ_WMIB01000001.1"/>
</dbReference>
<dbReference type="PANTHER" id="PTHR30250:SF24">
    <property type="entry name" value="STAGE V SPORULATION PROTEIN B"/>
    <property type="match status" value="1"/>
</dbReference>
<dbReference type="InterPro" id="IPR024923">
    <property type="entry name" value="PG_synth_SpoVB"/>
</dbReference>
<evidence type="ECO:0000256" key="6">
    <source>
        <dbReference type="SAM" id="Phobius"/>
    </source>
</evidence>
<proteinExistence type="predicted"/>
<keyword evidence="4 6" id="KW-1133">Transmembrane helix</keyword>
<feature type="transmembrane region" description="Helical" evidence="6">
    <location>
        <begin position="84"/>
        <end position="109"/>
    </location>
</feature>
<feature type="transmembrane region" description="Helical" evidence="6">
    <location>
        <begin position="161"/>
        <end position="180"/>
    </location>
</feature>
<feature type="transmembrane region" description="Helical" evidence="6">
    <location>
        <begin position="323"/>
        <end position="342"/>
    </location>
</feature>
<dbReference type="AlphaFoldDB" id="A0A7X2S4C1"/>
<dbReference type="Proteomes" id="UP000434639">
    <property type="component" value="Unassembled WGS sequence"/>
</dbReference>
<comment type="caution">
    <text evidence="7">The sequence shown here is derived from an EMBL/GenBank/DDBJ whole genome shotgun (WGS) entry which is preliminary data.</text>
</comment>
<protein>
    <submittedName>
        <fullName evidence="7">Stage V sporulation protein B</fullName>
    </submittedName>
</protein>
<accession>A0A7X2S4C1</accession>
<reference evidence="7 8" key="1">
    <citation type="journal article" date="2017" name="Int. J. Syst. Evol. Microbiol.">
        <title>Bacillus mangrovi sp. nov., isolated from a sediment sample from a mangrove forest.</title>
        <authorList>
            <person name="Gupta V."/>
            <person name="Singh P.K."/>
            <person name="Korpole S."/>
            <person name="Tanuku N.R.S."/>
            <person name="Pinnaka A.K."/>
        </authorList>
    </citation>
    <scope>NUCLEOTIDE SEQUENCE [LARGE SCALE GENOMIC DNA]</scope>
    <source>
        <strain evidence="7 8">KCTC 33872</strain>
    </source>
</reference>
<dbReference type="PIRSF" id="PIRSF038958">
    <property type="entry name" value="PG_synth_SpoVB"/>
    <property type="match status" value="1"/>
</dbReference>
<evidence type="ECO:0000313" key="7">
    <source>
        <dbReference type="EMBL" id="MTH52551.1"/>
    </source>
</evidence>
<feature type="transmembrane region" description="Helical" evidence="6">
    <location>
        <begin position="40"/>
        <end position="63"/>
    </location>
</feature>
<feature type="transmembrane region" description="Helical" evidence="6">
    <location>
        <begin position="383"/>
        <end position="405"/>
    </location>
</feature>
<keyword evidence="2" id="KW-1003">Cell membrane</keyword>
<dbReference type="EMBL" id="WMIB01000001">
    <property type="protein sequence ID" value="MTH52551.1"/>
    <property type="molecule type" value="Genomic_DNA"/>
</dbReference>
<feature type="transmembrane region" description="Helical" evidence="6">
    <location>
        <begin position="417"/>
        <end position="437"/>
    </location>
</feature>
<keyword evidence="3 6" id="KW-0812">Transmembrane</keyword>
<feature type="transmembrane region" description="Helical" evidence="6">
    <location>
        <begin position="186"/>
        <end position="206"/>
    </location>
</feature>
<dbReference type="OrthoDB" id="9775950at2"/>
<name>A0A7X2S4C1_9BACI</name>
<dbReference type="InterPro" id="IPR002797">
    <property type="entry name" value="Polysacc_synth"/>
</dbReference>